<comment type="caution">
    <text evidence="1">The sequence shown here is derived from an EMBL/GenBank/DDBJ whole genome shotgun (WGS) entry which is preliminary data.</text>
</comment>
<evidence type="ECO:0000313" key="1">
    <source>
        <dbReference type="EMBL" id="KAH7905132.1"/>
    </source>
</evidence>
<reference evidence="1" key="1">
    <citation type="journal article" date="2021" name="New Phytol.">
        <title>Evolutionary innovations through gain and loss of genes in the ectomycorrhizal Boletales.</title>
        <authorList>
            <person name="Wu G."/>
            <person name="Miyauchi S."/>
            <person name="Morin E."/>
            <person name="Kuo A."/>
            <person name="Drula E."/>
            <person name="Varga T."/>
            <person name="Kohler A."/>
            <person name="Feng B."/>
            <person name="Cao Y."/>
            <person name="Lipzen A."/>
            <person name="Daum C."/>
            <person name="Hundley H."/>
            <person name="Pangilinan J."/>
            <person name="Johnson J."/>
            <person name="Barry K."/>
            <person name="LaButti K."/>
            <person name="Ng V."/>
            <person name="Ahrendt S."/>
            <person name="Min B."/>
            <person name="Choi I.G."/>
            <person name="Park H."/>
            <person name="Plett J.M."/>
            <person name="Magnuson J."/>
            <person name="Spatafora J.W."/>
            <person name="Nagy L.G."/>
            <person name="Henrissat B."/>
            <person name="Grigoriev I.V."/>
            <person name="Yang Z.L."/>
            <person name="Xu J."/>
            <person name="Martin F.M."/>
        </authorList>
    </citation>
    <scope>NUCLEOTIDE SEQUENCE</scope>
    <source>
        <strain evidence="1">ATCC 28755</strain>
    </source>
</reference>
<dbReference type="Proteomes" id="UP000790377">
    <property type="component" value="Unassembled WGS sequence"/>
</dbReference>
<sequence length="310" mass="32721">MAQSSMLISAYPSTVKNGPEVELPYQIKARPAQEDPTRSPSYRKVSPMMPSQSPSTPKGVALVTGAAQGIGRAIALKLGEDGFDIALVDIPAKKVQLEEVAQMLKLVGRRTVTTYADVRVETQVKDMIADVVANLGGLDVMVANAGIAHPNGSILSTSVEQWDATFAVNGRGVFLCYKYAALQMVAQGRGGRIIGASSAWGKRAIAHAADYCASKFAVRGLTQSAALELGPHKITVNAYAPGPTDTPMLRAQQSPDIKETEYAKEVVDATALKYLAQPENVAAVVSFLASKESHFVTGQCIAVDGGTTLS</sequence>
<evidence type="ECO:0000313" key="2">
    <source>
        <dbReference type="Proteomes" id="UP000790377"/>
    </source>
</evidence>
<organism evidence="1 2">
    <name type="scientific">Hygrophoropsis aurantiaca</name>
    <dbReference type="NCBI Taxonomy" id="72124"/>
    <lineage>
        <taxon>Eukaryota</taxon>
        <taxon>Fungi</taxon>
        <taxon>Dikarya</taxon>
        <taxon>Basidiomycota</taxon>
        <taxon>Agaricomycotina</taxon>
        <taxon>Agaricomycetes</taxon>
        <taxon>Agaricomycetidae</taxon>
        <taxon>Boletales</taxon>
        <taxon>Coniophorineae</taxon>
        <taxon>Hygrophoropsidaceae</taxon>
        <taxon>Hygrophoropsis</taxon>
    </lineage>
</organism>
<protein>
    <submittedName>
        <fullName evidence="1">Uncharacterized protein</fullName>
    </submittedName>
</protein>
<gene>
    <name evidence="1" type="ORF">BJ138DRAFT_1118748</name>
</gene>
<proteinExistence type="predicted"/>
<accession>A0ACB7ZWU5</accession>
<dbReference type="EMBL" id="MU268264">
    <property type="protein sequence ID" value="KAH7905132.1"/>
    <property type="molecule type" value="Genomic_DNA"/>
</dbReference>
<keyword evidence="2" id="KW-1185">Reference proteome</keyword>
<name>A0ACB7ZWU5_9AGAM</name>